<dbReference type="InterPro" id="IPR046020">
    <property type="entry name" value="DUF5977"/>
</dbReference>
<dbReference type="Proteomes" id="UP000198984">
    <property type="component" value="Unassembled WGS sequence"/>
</dbReference>
<gene>
    <name evidence="3" type="ORF">SAMN04488505_109111</name>
</gene>
<protein>
    <submittedName>
        <fullName evidence="3">PA14 domain-containing protein</fullName>
    </submittedName>
</protein>
<name>A0A1H8F512_9BACT</name>
<dbReference type="STRING" id="573321.SAMN04488505_109111"/>
<evidence type="ECO:0000256" key="1">
    <source>
        <dbReference type="SAM" id="Phobius"/>
    </source>
</evidence>
<evidence type="ECO:0000313" key="4">
    <source>
        <dbReference type="Proteomes" id="UP000198984"/>
    </source>
</evidence>
<organism evidence="3 4">
    <name type="scientific">Chitinophaga rupis</name>
    <dbReference type="NCBI Taxonomy" id="573321"/>
    <lineage>
        <taxon>Bacteria</taxon>
        <taxon>Pseudomonadati</taxon>
        <taxon>Bacteroidota</taxon>
        <taxon>Chitinophagia</taxon>
        <taxon>Chitinophagales</taxon>
        <taxon>Chitinophagaceae</taxon>
        <taxon>Chitinophaga</taxon>
    </lineage>
</organism>
<keyword evidence="4" id="KW-1185">Reference proteome</keyword>
<reference evidence="3 4" key="1">
    <citation type="submission" date="2016-10" db="EMBL/GenBank/DDBJ databases">
        <authorList>
            <person name="de Groot N.N."/>
        </authorList>
    </citation>
    <scope>NUCLEOTIDE SEQUENCE [LARGE SCALE GENOMIC DNA]</scope>
    <source>
        <strain evidence="3 4">DSM 21039</strain>
    </source>
</reference>
<feature type="transmembrane region" description="Helical" evidence="1">
    <location>
        <begin position="12"/>
        <end position="31"/>
    </location>
</feature>
<evidence type="ECO:0000259" key="2">
    <source>
        <dbReference type="PROSITE" id="PS51820"/>
    </source>
</evidence>
<sequence>MILARVAKGRKVIAIIWLMMLYMETILPHYARGAIENTGNRSYPAATSNTAVKPAVHINSIKNVLPESTAKDNKTKVIAPAAGNIGGPGQPESRAFHPVNNTNMVDLFTGDFSYTVPLMDVGGYPVAIGYNSGITMDQEASWVGLGWNINPGAITRNMRGIPDDFNGTDSIAKTASIKENKTTGATLGLGAEVVGFPIGLSGSLGVFTNTYRGWGLEVGVNPTINVAAGSKGVLTAGLSLTNNSQEGITLSPSLALKTSQEQADAIGFSGSTSVSTAYNTRTGMKSLQLSQYLSTYGGSYSGTLLSFAYPSYMPTISLPYTSVNFSASFLLGTQFTVLHPSLSVSGYQSRQYIAPEDQHRSIPAYGYLNYQNGAADPGALLDYNREKDIPYREKPQTKNIGIPAYTYDVFSMTGEGTGGMFRAYRGDIGYVYDHHMRTKDASGRVSLDLGALPQIVHGGVDLNYVSANTQSGPWVEENPLAATIGFRKSDKLFEAAYFRNPAEKVVNTKTFYDAVGGDDAVTVDLFQPDNSSSTLSTTNVLKRYRNKNYIDNIQLRKEQAYKASRDKRTQVISYLTAKEASTVGLTKYIENYKLNTFQLENCDNKFPDETTGDGTGLMGDYHQGTDVNHWLYSRLDPQINFATVGAMTNGLPADVVTAMSDEFSISWRGRLKADVTGHYIISTGSDDGAAVYINGNFLINRWGIQGEGESSMGKVEVNLVAGEFYDIKVDYFQFRKKGAMKLYWEYLGHPREIIPTKFLYPPQTKDVFEVNGGAILKEKRVNTFRKENHLSEIDVLNPDGRRYVYGLPVYNLKQQEATFSVNASDGNAAEGLVTYVPGTDDTTGNTKGNDNYFSREDMPAYAHSFLLTGILSPDYVDLTGNGISDDDPGDAVKFNYTKMAGILNPYKWRTPYSDKAGYNEGLKTDNRDDKGNYVYGEKELWYLNTIESKNMIATFTVSDREDLYEIDRDGKKQKGPAKKLDEINLYTKADFKKHGTSATPVKTVHFSYSYRLCKGINAGVLDENGQVNDNGKLTLDSIWFTYNGNNKGRRNPYIFSYNTNNPRYNAKSYDRWGNYKDPLLNPGSTANNVITNAEYPYALQDSTIAAANAVAWTLDSIVQPSGARMKITYEGDDYAYVQNKQAAQLFKVAGFSASEPKLLSDLTNKVYSKQNIYYTVDNLYVGINVPKKVNSKPEVFERYLRGLGTTYFKLFVKMPSDKWGSGSEYVSCYATLDYSDGGYGYINDGNTIWVKMKAIDNNGEEGGSYSPLAKAAIQFLRLNLPSKAYPGSDVGSDADVGSVVKVVVGMADNIKSMFTSFDENARKKDWAKEVDLNRTYIRLNNPFFKKYGGGLRVKRIVTYDHWNAMTRQKEAQYGEEYQYTTTKRVNGKMEVISSGVASYEPMLGGEENPWRVPIQYKEQVAALAPVSIGYTEEPLGESFFPSPVVGYSKVRVRSIHSKNIRSANGYEETTFFTSYDFPTLTDRTELADGKKKYKPALANFLRIDAKHFLAISQGFKVELNDMHGKLRSKATYAESDPDHYIAYTENFYHVDNLNQEFKHLNNTVTAITPQGIIDANASIGKDVEVMMDMREQRSVANAYNINLNTEMFAAGIIPWLIPSLYNLAQRDENKFRSVALTKVISRHGIIDSVRAVDKGSRVSTANLLYDSETGEPVLTSTQNEFNDPVYHFTYPAAWAYDGMGGAYKNIGFTLDHVYMKEGRITQGLLAGTEASYFTGGDELLIWSHPKTYGTDCDPQPATFPSAGKIWAVDANAMNGGAPDIYFIDADGTPFSGNDISLKIIRSGRRNINAAVGEVSMLENPVVDGSLVIDVRAKIIGASATEFKQFWKAADRKKAGTVTDCIPTAYNIEDCIIHTYSNQELKHDFIKECTSGTGSVVTYTVPAGTYTSTISQDDADALAQADIDENGQEYANTNGVCSGPPCRITVRGRTEADVPDAIGKFEVNVTSDLTNNAIVYTTEPPLGPVDNPIPYCIHFDTQVNENYGVGVYTKRTQGIYVIVGSEEKFCPPDVLQEFVLRNPSEIIVSTTPRTQYWNSEQFRKFSKQGCDAEHEGSLVKYTVPGHTYSSYESQQDANNQAIANINANGQDYANTGNNGICVLPGSLNIRVKPGASGPGGRFSIVVKNAVTQEEVFNEDYFDTVELAQNLNLPEGSYTVQISSNDMNGLKVTVNADEKAISSGQSATWTTSHTIVVEMASAQ</sequence>
<keyword evidence="1" id="KW-0812">Transmembrane</keyword>
<dbReference type="RefSeq" id="WP_089919214.1">
    <property type="nucleotide sequence ID" value="NZ_FOBB01000009.1"/>
</dbReference>
<dbReference type="Gene3D" id="3.90.182.10">
    <property type="entry name" value="Toxin - Anthrax Protective Antigen,domain 1"/>
    <property type="match status" value="1"/>
</dbReference>
<dbReference type="SUPFAM" id="SSF56988">
    <property type="entry name" value="Anthrax protective antigen"/>
    <property type="match status" value="1"/>
</dbReference>
<evidence type="ECO:0000313" key="3">
    <source>
        <dbReference type="EMBL" id="SEN26873.1"/>
    </source>
</evidence>
<dbReference type="EMBL" id="FOBB01000009">
    <property type="protein sequence ID" value="SEN26873.1"/>
    <property type="molecule type" value="Genomic_DNA"/>
</dbReference>
<feature type="domain" description="PA14" evidence="2">
    <location>
        <begin position="612"/>
        <end position="758"/>
    </location>
</feature>
<dbReference type="OrthoDB" id="9814627at2"/>
<dbReference type="PROSITE" id="PS51820">
    <property type="entry name" value="PA14"/>
    <property type="match status" value="1"/>
</dbReference>
<dbReference type="InterPro" id="IPR011658">
    <property type="entry name" value="PA14_dom"/>
</dbReference>
<proteinExistence type="predicted"/>
<keyword evidence="1" id="KW-1133">Transmembrane helix</keyword>
<dbReference type="Pfam" id="PF07691">
    <property type="entry name" value="PA14"/>
    <property type="match status" value="1"/>
</dbReference>
<accession>A0A1H8F512</accession>
<dbReference type="Pfam" id="PF19404">
    <property type="entry name" value="DUF5977"/>
    <property type="match status" value="2"/>
</dbReference>
<keyword evidence="1" id="KW-0472">Membrane</keyword>
<dbReference type="SMART" id="SM00758">
    <property type="entry name" value="PA14"/>
    <property type="match status" value="1"/>
</dbReference>
<dbReference type="InterPro" id="IPR037524">
    <property type="entry name" value="PA14/GLEYA"/>
</dbReference>